<accession>A0A8I3AWX9</accession>
<evidence type="ECO:0000313" key="1">
    <source>
        <dbReference type="EMBL" id="KAG7143177.1"/>
    </source>
</evidence>
<dbReference type="Proteomes" id="UP000689129">
    <property type="component" value="Unassembled WGS sequence"/>
</dbReference>
<comment type="caution">
    <text evidence="1">The sequence shown here is derived from an EMBL/GenBank/DDBJ whole genome shotgun (WGS) entry which is preliminary data.</text>
</comment>
<gene>
    <name evidence="1" type="ORF">HYQ45_000644</name>
</gene>
<sequence>MRRGDVSSTMEGIATAVLEKYLRKTLGGQDSSFSAPFAASQLAAAFLPALRRFFEVEEETKEAEKEKAKEAHEAVEKKYY</sequence>
<dbReference type="AlphaFoldDB" id="A0A8I3AWX9"/>
<dbReference type="EMBL" id="JAEMWZ010000009">
    <property type="protein sequence ID" value="KAG7143177.1"/>
    <property type="molecule type" value="Genomic_DNA"/>
</dbReference>
<organism evidence="1 2">
    <name type="scientific">Verticillium longisporum</name>
    <name type="common">Verticillium dahliae var. longisporum</name>
    <dbReference type="NCBI Taxonomy" id="100787"/>
    <lineage>
        <taxon>Eukaryota</taxon>
        <taxon>Fungi</taxon>
        <taxon>Dikarya</taxon>
        <taxon>Ascomycota</taxon>
        <taxon>Pezizomycotina</taxon>
        <taxon>Sordariomycetes</taxon>
        <taxon>Hypocreomycetidae</taxon>
        <taxon>Glomerellales</taxon>
        <taxon>Plectosphaerellaceae</taxon>
        <taxon>Verticillium</taxon>
    </lineage>
</organism>
<reference evidence="1" key="1">
    <citation type="journal article" date="2021" name="Mol. Plant Pathol.">
        <title>A 20-kb lineage-specific genomic region tames virulence in pathogenic amphidiploid Verticillium longisporum.</title>
        <authorList>
            <person name="Harting R."/>
            <person name="Starke J."/>
            <person name="Kusch H."/>
            <person name="Poggeler S."/>
            <person name="Maurus I."/>
            <person name="Schluter R."/>
            <person name="Landesfeind M."/>
            <person name="Bulla I."/>
            <person name="Nowrousian M."/>
            <person name="de Jonge R."/>
            <person name="Stahlhut G."/>
            <person name="Hoff K.J."/>
            <person name="Asshauer K.P."/>
            <person name="Thurmer A."/>
            <person name="Stanke M."/>
            <person name="Daniel R."/>
            <person name="Morgenstern B."/>
            <person name="Thomma B.P.H.J."/>
            <person name="Kronstad J.W."/>
            <person name="Braus-Stromeyer S.A."/>
            <person name="Braus G.H."/>
        </authorList>
    </citation>
    <scope>NUCLEOTIDE SEQUENCE</scope>
    <source>
        <strain evidence="1">Vl32</strain>
    </source>
</reference>
<evidence type="ECO:0000313" key="2">
    <source>
        <dbReference type="Proteomes" id="UP000689129"/>
    </source>
</evidence>
<protein>
    <submittedName>
        <fullName evidence="1">Uncharacterized protein</fullName>
    </submittedName>
</protein>
<proteinExistence type="predicted"/>
<name>A0A8I3AWX9_VERLO</name>